<dbReference type="InterPro" id="IPR010998">
    <property type="entry name" value="Integrase_recombinase_N"/>
</dbReference>
<feature type="active site" description="O-(3'-phospho-DNA)-tyrosine intermediate" evidence="9">
    <location>
        <position position="503"/>
    </location>
</feature>
<keyword evidence="6 9" id="KW-0238">DNA-binding</keyword>
<dbReference type="AlphaFoldDB" id="A0A561WNF7"/>
<evidence type="ECO:0000256" key="2">
    <source>
        <dbReference type="ARBA" id="ARBA00022490"/>
    </source>
</evidence>
<evidence type="ECO:0000259" key="12">
    <source>
        <dbReference type="PROSITE" id="PS51900"/>
    </source>
</evidence>
<dbReference type="GO" id="GO:0051301">
    <property type="term" value="P:cell division"/>
    <property type="evidence" value="ECO:0007669"/>
    <property type="project" value="UniProtKB-KW"/>
</dbReference>
<dbReference type="InterPro" id="IPR002104">
    <property type="entry name" value="Integrase_catalytic"/>
</dbReference>
<dbReference type="Proteomes" id="UP000320239">
    <property type="component" value="Unassembled WGS sequence"/>
</dbReference>
<dbReference type="GO" id="GO:0007059">
    <property type="term" value="P:chromosome segregation"/>
    <property type="evidence" value="ECO:0007669"/>
    <property type="project" value="UniProtKB-UniRule"/>
</dbReference>
<dbReference type="GO" id="GO:0009037">
    <property type="term" value="F:tyrosine-based site-specific recombinase activity"/>
    <property type="evidence" value="ECO:0007669"/>
    <property type="project" value="UniProtKB-UniRule"/>
</dbReference>
<comment type="caution">
    <text evidence="13">The sequence shown here is derived from an EMBL/GenBank/DDBJ whole genome shotgun (WGS) entry which is preliminary data.</text>
</comment>
<dbReference type="InterPro" id="IPR011010">
    <property type="entry name" value="DNA_brk_join_enz"/>
</dbReference>
<feature type="active site" evidence="9">
    <location>
        <position position="306"/>
    </location>
</feature>
<name>A0A561WNF7_ACTTI</name>
<accession>A0A561WNF7</accession>
<keyword evidence="5 9" id="KW-0229">DNA integration</keyword>
<comment type="function">
    <text evidence="9">Site-specific tyrosine recombinase, which acts by catalyzing the cutting and rejoining of the recombining DNA molecules. The XerC-XerD complex is essential to convert dimers of the bacterial chromosome into monomers to permit their segregation at cell division. It also contributes to the segregational stability of plasmids.</text>
</comment>
<dbReference type="Pfam" id="PF00589">
    <property type="entry name" value="Phage_integrase"/>
    <property type="match status" value="2"/>
</dbReference>
<comment type="similarity">
    <text evidence="9">Belongs to the 'phage' integrase family. XerC subfamily.</text>
</comment>
<dbReference type="InterPro" id="IPR013762">
    <property type="entry name" value="Integrase-like_cat_sf"/>
</dbReference>
<evidence type="ECO:0000256" key="10">
    <source>
        <dbReference type="SAM" id="MobiDB-lite"/>
    </source>
</evidence>
<dbReference type="Gene3D" id="1.10.443.10">
    <property type="entry name" value="Intergrase catalytic core"/>
    <property type="match status" value="1"/>
</dbReference>
<dbReference type="InterPro" id="IPR050090">
    <property type="entry name" value="Tyrosine_recombinase_XerCD"/>
</dbReference>
<evidence type="ECO:0000313" key="13">
    <source>
        <dbReference type="EMBL" id="TWG25378.1"/>
    </source>
</evidence>
<dbReference type="PROSITE" id="PS51900">
    <property type="entry name" value="CB"/>
    <property type="match status" value="1"/>
</dbReference>
<feature type="compositionally biased region" description="Acidic residues" evidence="10">
    <location>
        <begin position="369"/>
        <end position="378"/>
    </location>
</feature>
<proteinExistence type="inferred from homology"/>
<protein>
    <recommendedName>
        <fullName evidence="9">Tyrosine recombinase XerC</fullName>
    </recommendedName>
</protein>
<gene>
    <name evidence="9" type="primary">xerC</name>
    <name evidence="13" type="ORF">FHX34_101344</name>
</gene>
<keyword evidence="2 9" id="KW-0963">Cytoplasm</keyword>
<keyword evidence="7 9" id="KW-0233">DNA recombination</keyword>
<dbReference type="PANTHER" id="PTHR30349">
    <property type="entry name" value="PHAGE INTEGRASE-RELATED"/>
    <property type="match status" value="1"/>
</dbReference>
<evidence type="ECO:0000256" key="7">
    <source>
        <dbReference type="ARBA" id="ARBA00023172"/>
    </source>
</evidence>
<feature type="region of interest" description="Disordered" evidence="10">
    <location>
        <begin position="364"/>
        <end position="431"/>
    </location>
</feature>
<dbReference type="InterPro" id="IPR023009">
    <property type="entry name" value="Tyrosine_recombinase_XerC/XerD"/>
</dbReference>
<evidence type="ECO:0000256" key="6">
    <source>
        <dbReference type="ARBA" id="ARBA00023125"/>
    </source>
</evidence>
<evidence type="ECO:0000256" key="8">
    <source>
        <dbReference type="ARBA" id="ARBA00023306"/>
    </source>
</evidence>
<feature type="active site" evidence="9">
    <location>
        <position position="494"/>
    </location>
</feature>
<dbReference type="GO" id="GO:0006313">
    <property type="term" value="P:DNA transposition"/>
    <property type="evidence" value="ECO:0007669"/>
    <property type="project" value="UniProtKB-UniRule"/>
</dbReference>
<evidence type="ECO:0000256" key="1">
    <source>
        <dbReference type="ARBA" id="ARBA00004496"/>
    </source>
</evidence>
<reference evidence="13 14" key="1">
    <citation type="submission" date="2019-06" db="EMBL/GenBank/DDBJ databases">
        <title>Sequencing the genomes of 1000 actinobacteria strains.</title>
        <authorList>
            <person name="Klenk H.-P."/>
        </authorList>
    </citation>
    <scope>NUCLEOTIDE SEQUENCE [LARGE SCALE GENOMIC DNA]</scope>
    <source>
        <strain evidence="13 14">DSM 43866</strain>
    </source>
</reference>
<keyword evidence="3 9" id="KW-0132">Cell division</keyword>
<dbReference type="HAMAP" id="MF_01808">
    <property type="entry name" value="Recomb_XerC_XerD"/>
    <property type="match status" value="1"/>
</dbReference>
<feature type="active site" evidence="9">
    <location>
        <position position="471"/>
    </location>
</feature>
<evidence type="ECO:0000313" key="14">
    <source>
        <dbReference type="Proteomes" id="UP000320239"/>
    </source>
</evidence>
<evidence type="ECO:0000256" key="9">
    <source>
        <dbReference type="HAMAP-Rule" id="MF_01808"/>
    </source>
</evidence>
<dbReference type="GO" id="GO:0003677">
    <property type="term" value="F:DNA binding"/>
    <property type="evidence" value="ECO:0007669"/>
    <property type="project" value="UniProtKB-UniRule"/>
</dbReference>
<dbReference type="PROSITE" id="PS51898">
    <property type="entry name" value="TYR_RECOMBINASE"/>
    <property type="match status" value="1"/>
</dbReference>
<keyword evidence="8 9" id="KW-0131">Cell cycle</keyword>
<feature type="region of interest" description="Disordered" evidence="10">
    <location>
        <begin position="145"/>
        <end position="259"/>
    </location>
</feature>
<keyword evidence="4 9" id="KW-0159">Chromosome partition</keyword>
<sequence>MDAYRRGSRRKGSRELHETLPFGLREAADRFGHHLAVVEGRSRHTVRAYLGDVVSLLAHAADLGCATVEDLDITVLRGWLAARLGEGAARTSQARRAAAARTFTGWAHRIGLATGDPGTGLASPRAHRALPHVLRADQAAALVTAPGGEPASPRPRDIPAGATDNSPAADPTVAGAGATNPASVSGTRDDPHGSDTRPSAANTRRNPDNSSATSADTNTHRNPDTASTTPTDTNTRRNPDITSTTPTDPGSDADSTGADRVGAASLDAAADRDAATAAGRTGRAADHVVALRDRAVLELLYATGIRVSELCDLDQADVDHARQVVRVFGKGGKERAVPYGHPARDALAAWLRLGRPAVIAQAAVHRDGDEDEDGDGDGDGGGHGHGHGHGHETTWGGEPAPGGRIRARGRAVKGGRATARGGTVKGGAKPDRDALFLGIKGGRLQPTVVRRIVAAAARAAGLPHTKPHDLRHSAATHLLDGGADLRAVQELLGHSSLSSTQIYTHVSTERLRAAFEQAHPRA</sequence>
<evidence type="ECO:0000256" key="4">
    <source>
        <dbReference type="ARBA" id="ARBA00022829"/>
    </source>
</evidence>
<feature type="active site" evidence="9">
    <location>
        <position position="468"/>
    </location>
</feature>
<feature type="compositionally biased region" description="Polar residues" evidence="10">
    <location>
        <begin position="196"/>
        <end position="217"/>
    </location>
</feature>
<dbReference type="InterPro" id="IPR044068">
    <property type="entry name" value="CB"/>
</dbReference>
<dbReference type="PANTHER" id="PTHR30349:SF77">
    <property type="entry name" value="TYROSINE RECOMBINASE XERC"/>
    <property type="match status" value="1"/>
</dbReference>
<dbReference type="SUPFAM" id="SSF56349">
    <property type="entry name" value="DNA breaking-rejoining enzymes"/>
    <property type="match status" value="1"/>
</dbReference>
<dbReference type="Pfam" id="PF02899">
    <property type="entry name" value="Phage_int_SAM_1"/>
    <property type="match status" value="1"/>
</dbReference>
<comment type="subunit">
    <text evidence="9">Forms a cyclic heterotetrameric complex composed of two molecules of XerC and two molecules of XerD.</text>
</comment>
<evidence type="ECO:0000259" key="11">
    <source>
        <dbReference type="PROSITE" id="PS51898"/>
    </source>
</evidence>
<dbReference type="SUPFAM" id="SSF47823">
    <property type="entry name" value="lambda integrase-like, N-terminal domain"/>
    <property type="match status" value="1"/>
</dbReference>
<keyword evidence="14" id="KW-1185">Reference proteome</keyword>
<comment type="subcellular location">
    <subcellularLocation>
        <location evidence="1 9">Cytoplasm</location>
    </subcellularLocation>
</comment>
<feature type="domain" description="Core-binding (CB)" evidence="12">
    <location>
        <begin position="22"/>
        <end position="108"/>
    </location>
</feature>
<evidence type="ECO:0000256" key="3">
    <source>
        <dbReference type="ARBA" id="ARBA00022618"/>
    </source>
</evidence>
<organism evidence="13 14">
    <name type="scientific">Actinoplanes teichomyceticus</name>
    <dbReference type="NCBI Taxonomy" id="1867"/>
    <lineage>
        <taxon>Bacteria</taxon>
        <taxon>Bacillati</taxon>
        <taxon>Actinomycetota</taxon>
        <taxon>Actinomycetes</taxon>
        <taxon>Micromonosporales</taxon>
        <taxon>Micromonosporaceae</taxon>
        <taxon>Actinoplanes</taxon>
    </lineage>
</organism>
<dbReference type="Gene3D" id="1.10.150.130">
    <property type="match status" value="1"/>
</dbReference>
<feature type="compositionally biased region" description="Low complexity" evidence="10">
    <location>
        <begin position="224"/>
        <end position="233"/>
    </location>
</feature>
<feature type="domain" description="Tyr recombinase" evidence="11">
    <location>
        <begin position="265"/>
        <end position="516"/>
    </location>
</feature>
<dbReference type="GO" id="GO:0005737">
    <property type="term" value="C:cytoplasm"/>
    <property type="evidence" value="ECO:0007669"/>
    <property type="project" value="UniProtKB-SubCell"/>
</dbReference>
<dbReference type="InterPro" id="IPR004107">
    <property type="entry name" value="Integrase_SAM-like_N"/>
</dbReference>
<evidence type="ECO:0000256" key="5">
    <source>
        <dbReference type="ARBA" id="ARBA00022908"/>
    </source>
</evidence>
<feature type="active site" evidence="9">
    <location>
        <position position="330"/>
    </location>
</feature>
<dbReference type="EMBL" id="VIWY01000001">
    <property type="protein sequence ID" value="TWG25378.1"/>
    <property type="molecule type" value="Genomic_DNA"/>
</dbReference>